<reference evidence="1" key="1">
    <citation type="journal article" date="2022" name="bioRxiv">
        <title>Population genetic analysis of Ophidiomyces ophidiicola, the causative agent of snake fungal disease, indicates recent introductions to the USA.</title>
        <authorList>
            <person name="Ladner J.T."/>
            <person name="Palmer J.M."/>
            <person name="Ettinger C.L."/>
            <person name="Stajich J.E."/>
            <person name="Farrell T.M."/>
            <person name="Glorioso B.M."/>
            <person name="Lawson B."/>
            <person name="Price S.J."/>
            <person name="Stengle A.G."/>
            <person name="Grear D.A."/>
            <person name="Lorch J.M."/>
        </authorList>
    </citation>
    <scope>NUCLEOTIDE SEQUENCE</scope>
    <source>
        <strain evidence="1">NWHC 24266-5</strain>
    </source>
</reference>
<dbReference type="EMBL" id="JALBCA010000094">
    <property type="protein sequence ID" value="KAI2383289.1"/>
    <property type="molecule type" value="Genomic_DNA"/>
</dbReference>
<sequence length="175" mass="16927">MLSAKSVFLFAILALFNIVAAQVPPACLLAAVNTQKNPADVKTLCEGASKDVQEALMKACDSNNLRKAQNAYQTACKQAGIDVSMISAPASANSTTSLAPSGTGSANSTASRPGTATATGGVSGPGSSSGPGVGPRPSGTRTGGPAMTTSNAGSSLKSGSLAAAALAAMLGAIAV</sequence>
<name>A0ACB8UT03_9EURO</name>
<accession>A0ACB8UT03</accession>
<comment type="caution">
    <text evidence="1">The sequence shown here is derived from an EMBL/GenBank/DDBJ whole genome shotgun (WGS) entry which is preliminary data.</text>
</comment>
<protein>
    <submittedName>
        <fullName evidence="1">Uncharacterized protein</fullName>
    </submittedName>
</protein>
<evidence type="ECO:0000313" key="1">
    <source>
        <dbReference type="EMBL" id="KAI2383289.1"/>
    </source>
</evidence>
<proteinExistence type="predicted"/>
<gene>
    <name evidence="1" type="ORF">LOY88_005385</name>
</gene>
<organism evidence="1">
    <name type="scientific">Ophidiomyces ophidiicola</name>
    <dbReference type="NCBI Taxonomy" id="1387563"/>
    <lineage>
        <taxon>Eukaryota</taxon>
        <taxon>Fungi</taxon>
        <taxon>Dikarya</taxon>
        <taxon>Ascomycota</taxon>
        <taxon>Pezizomycotina</taxon>
        <taxon>Eurotiomycetes</taxon>
        <taxon>Eurotiomycetidae</taxon>
        <taxon>Onygenales</taxon>
        <taxon>Onygenaceae</taxon>
        <taxon>Ophidiomyces</taxon>
    </lineage>
</organism>